<dbReference type="AlphaFoldDB" id="A0A9W7YA05"/>
<feature type="compositionally biased region" description="Low complexity" evidence="1">
    <location>
        <begin position="289"/>
        <end position="301"/>
    </location>
</feature>
<dbReference type="OrthoDB" id="2240312at2759"/>
<feature type="compositionally biased region" description="Basic residues" evidence="1">
    <location>
        <begin position="1"/>
        <end position="11"/>
    </location>
</feature>
<sequence length="360" mass="39187">MEVRRPARGKARPREEPDPDQAAWEERLTKRFKHSPDWIEDEKAVVAKALRSGRKSVAEIARRLGGSKSLRQVAEYLERLELWSRVLGTPEQGGSQPREAKEVIGWFVLEEDKGAAASAQREDEEVTAANEAFEGHLARYTNISMRYKRYDAIIDAECTSLLAKVTSHSDKAAAARKLSAFVAQALDEFLRKVIHELLISGKLASTEYGHLKTRGWLIADEDVEVALERCGLPPTQHTTKTFERLLRRHLADDVFHKLCPRASPSPSPPSATTEPHTAADADSEIEKNGSGAASDTSASDETPGDETSSDETTSNETSSNETSSNEASSSGSPDNEPSGTGQTTAVSSGATCSRSRGHMA</sequence>
<dbReference type="EMBL" id="JANBOI010001241">
    <property type="protein sequence ID" value="KAJ1727061.1"/>
    <property type="molecule type" value="Genomic_DNA"/>
</dbReference>
<evidence type="ECO:0000313" key="3">
    <source>
        <dbReference type="Proteomes" id="UP001143981"/>
    </source>
</evidence>
<feature type="compositionally biased region" description="Polar residues" evidence="1">
    <location>
        <begin position="337"/>
        <end position="354"/>
    </location>
</feature>
<evidence type="ECO:0000313" key="2">
    <source>
        <dbReference type="EMBL" id="KAJ1727061.1"/>
    </source>
</evidence>
<evidence type="ECO:0000256" key="1">
    <source>
        <dbReference type="SAM" id="MobiDB-lite"/>
    </source>
</evidence>
<organism evidence="2 3">
    <name type="scientific">Coemansia biformis</name>
    <dbReference type="NCBI Taxonomy" id="1286918"/>
    <lineage>
        <taxon>Eukaryota</taxon>
        <taxon>Fungi</taxon>
        <taxon>Fungi incertae sedis</taxon>
        <taxon>Zoopagomycota</taxon>
        <taxon>Kickxellomycotina</taxon>
        <taxon>Kickxellomycetes</taxon>
        <taxon>Kickxellales</taxon>
        <taxon>Kickxellaceae</taxon>
        <taxon>Coemansia</taxon>
    </lineage>
</organism>
<keyword evidence="3" id="KW-1185">Reference proteome</keyword>
<proteinExistence type="predicted"/>
<feature type="region of interest" description="Disordered" evidence="1">
    <location>
        <begin position="1"/>
        <end position="23"/>
    </location>
</feature>
<protein>
    <submittedName>
        <fullName evidence="2">Uncharacterized protein</fullName>
    </submittedName>
</protein>
<feature type="region of interest" description="Disordered" evidence="1">
    <location>
        <begin position="258"/>
        <end position="360"/>
    </location>
</feature>
<name>A0A9W7YA05_9FUNG</name>
<reference evidence="2" key="1">
    <citation type="submission" date="2022-07" db="EMBL/GenBank/DDBJ databases">
        <title>Phylogenomic reconstructions and comparative analyses of Kickxellomycotina fungi.</title>
        <authorList>
            <person name="Reynolds N.K."/>
            <person name="Stajich J.E."/>
            <person name="Barry K."/>
            <person name="Grigoriev I.V."/>
            <person name="Crous P."/>
            <person name="Smith M.E."/>
        </authorList>
    </citation>
    <scope>NUCLEOTIDE SEQUENCE</scope>
    <source>
        <strain evidence="2">BCRC 34381</strain>
    </source>
</reference>
<gene>
    <name evidence="2" type="ORF">LPJ61_004785</name>
</gene>
<accession>A0A9W7YA05</accession>
<comment type="caution">
    <text evidence="2">The sequence shown here is derived from an EMBL/GenBank/DDBJ whole genome shotgun (WGS) entry which is preliminary data.</text>
</comment>
<feature type="compositionally biased region" description="Low complexity" evidence="1">
    <location>
        <begin position="310"/>
        <end position="335"/>
    </location>
</feature>
<dbReference type="Proteomes" id="UP001143981">
    <property type="component" value="Unassembled WGS sequence"/>
</dbReference>